<reference evidence="1 2" key="1">
    <citation type="submission" date="2018-08" db="EMBL/GenBank/DDBJ databases">
        <title>Recombination of ecologically and evolutionarily significant loci maintains genetic cohesion in the Pseudomonas syringae species complex.</title>
        <authorList>
            <person name="Dillon M."/>
            <person name="Thakur S."/>
            <person name="Almeida R.N.D."/>
            <person name="Weir B.S."/>
            <person name="Guttman D.S."/>
        </authorList>
    </citation>
    <scope>NUCLEOTIDE SEQUENCE [LARGE SCALE GENOMIC DNA]</scope>
    <source>
        <strain evidence="1 2">ICMP 3555</strain>
    </source>
</reference>
<dbReference type="Proteomes" id="UP000276587">
    <property type="component" value="Unassembled WGS sequence"/>
</dbReference>
<sequence length="761" mass="83500">MQAGCWNRTNQQIVQGVSEATVGTRYYCPPPRTQDQGHVMRIGFLSPLALALLAGLSQHAQASSDDSCYPDWRVARDSLDACSNLPFLSPGNDSRVNLRLLLADKKAAPLAPNALSEDDLSQGFGPVPFPVYRLAPIPSTNEEPDNAPDDSRTAELDTLLQPLGIKRDEYKTAGEAFLNGEGSRCRSNDDDSATAFIRQVIKADMPAAERELLVKARLQLLTACSWEGQVVDAQQIQSSEGQLLRTYLQAAADFYSGRFSDAERGFAAASSSNVPWLTETALYMTARTSLNQAQAEAFDEYGMPRLDHVDKSALSEAEEGFLNYLKTYPQGDYVASARGLLRRVYWLAGDNTKLAEAYAWAMTQATDAQRNVSVDELVEEADLKLLMVNSETVTTPMIQFVSDLMVMRGGNQPALSRADLEKQKAAFASAPELHDYLLAVNALYSEHQPDAALKLLPQTVPSSLNYFAFSQQTLRALALEAKQDWKGAEALWLQLLPLAKLPLQRDQLELALAMNYERSGQLAKVFAADSPISAKPVRYILLRNVAGPELLRQQIAQASDPLERQTAQFVLLYKDLLRGQFATFAEDLKQLPAQASEDKLGTSLGYVYSASQTLKLFQWNGDKAESGYACPSIAQTAATLQGDAKNPQGLNCLGEFILRNGLDGMPLEQARAAGSLGSTASDFKGETFSRLDGYKQVIGNAKAPKNDRAYALFRAINCYGPSGYNSCGGVDVEPAVRKAWFRQLKTGFADTQWGKSLQYYW</sequence>
<evidence type="ECO:0008006" key="3">
    <source>
        <dbReference type="Google" id="ProtNLM"/>
    </source>
</evidence>
<comment type="caution">
    <text evidence="1">The sequence shown here is derived from an EMBL/GenBank/DDBJ whole genome shotgun (WGS) entry which is preliminary data.</text>
</comment>
<proteinExistence type="predicted"/>
<keyword evidence="2" id="KW-1185">Reference proteome</keyword>
<name>A0A3M3W9Q1_PSEMA</name>
<gene>
    <name evidence="1" type="ORF">ALQ29_05552</name>
</gene>
<dbReference type="Gene3D" id="1.25.40.10">
    <property type="entry name" value="Tetratricopeptide repeat domain"/>
    <property type="match status" value="1"/>
</dbReference>
<protein>
    <recommendedName>
        <fullName evidence="3">Outer membrane assembly lipoprotein YfiO</fullName>
    </recommendedName>
</protein>
<dbReference type="InterPro" id="IPR011990">
    <property type="entry name" value="TPR-like_helical_dom_sf"/>
</dbReference>
<evidence type="ECO:0000313" key="2">
    <source>
        <dbReference type="Proteomes" id="UP000276587"/>
    </source>
</evidence>
<dbReference type="EMBL" id="RBQF01000322">
    <property type="protein sequence ID" value="RMP03313.1"/>
    <property type="molecule type" value="Genomic_DNA"/>
</dbReference>
<evidence type="ECO:0000313" key="1">
    <source>
        <dbReference type="EMBL" id="RMP03313.1"/>
    </source>
</evidence>
<accession>A0A3M3W9Q1</accession>
<organism evidence="1 2">
    <name type="scientific">Pseudomonas marginalis pv. marginalis</name>
    <dbReference type="NCBI Taxonomy" id="97473"/>
    <lineage>
        <taxon>Bacteria</taxon>
        <taxon>Pseudomonadati</taxon>
        <taxon>Pseudomonadota</taxon>
        <taxon>Gammaproteobacteria</taxon>
        <taxon>Pseudomonadales</taxon>
        <taxon>Pseudomonadaceae</taxon>
        <taxon>Pseudomonas</taxon>
    </lineage>
</organism>
<dbReference type="AlphaFoldDB" id="A0A3M3W9Q1"/>